<keyword evidence="5" id="KW-1133">Transmembrane helix</keyword>
<proteinExistence type="predicted"/>
<comment type="catalytic activity">
    <reaction evidence="2">
        <text>L-tyrosyl-[protein] + ATP = O-phospho-L-tyrosyl-[protein] + ADP + H(+)</text>
        <dbReference type="Rhea" id="RHEA:10596"/>
        <dbReference type="Rhea" id="RHEA-COMP:10136"/>
        <dbReference type="Rhea" id="RHEA-COMP:20101"/>
        <dbReference type="ChEBI" id="CHEBI:15378"/>
        <dbReference type="ChEBI" id="CHEBI:30616"/>
        <dbReference type="ChEBI" id="CHEBI:46858"/>
        <dbReference type="ChEBI" id="CHEBI:61978"/>
        <dbReference type="ChEBI" id="CHEBI:456216"/>
        <dbReference type="EC" id="2.7.10.1"/>
    </reaction>
</comment>
<dbReference type="Pfam" id="PF07714">
    <property type="entry name" value="PK_Tyr_Ser-Thr"/>
    <property type="match status" value="1"/>
</dbReference>
<dbReference type="InterPro" id="IPR050122">
    <property type="entry name" value="RTK"/>
</dbReference>
<dbReference type="PANTHER" id="PTHR24416:SF611">
    <property type="entry name" value="TYROSINE-PROTEIN KINASE TRANSMEMBRANE RECEPTOR ROR"/>
    <property type="match status" value="1"/>
</dbReference>
<name>A0A226DI84_FOLCA</name>
<feature type="transmembrane region" description="Helical" evidence="5">
    <location>
        <begin position="128"/>
        <end position="144"/>
    </location>
</feature>
<dbReference type="Proteomes" id="UP000198287">
    <property type="component" value="Unassembled WGS sequence"/>
</dbReference>
<evidence type="ECO:0000313" key="7">
    <source>
        <dbReference type="EMBL" id="OXA44678.1"/>
    </source>
</evidence>
<dbReference type="EMBL" id="LNIX01000019">
    <property type="protein sequence ID" value="OXA44678.1"/>
    <property type="molecule type" value="Genomic_DNA"/>
</dbReference>
<feature type="domain" description="Protein kinase" evidence="6">
    <location>
        <begin position="186"/>
        <end position="498"/>
    </location>
</feature>
<comment type="caution">
    <text evidence="7">The sequence shown here is derived from an EMBL/GenBank/DDBJ whole genome shotgun (WGS) entry which is preliminary data.</text>
</comment>
<evidence type="ECO:0000256" key="1">
    <source>
        <dbReference type="ARBA" id="ARBA00004167"/>
    </source>
</evidence>
<feature type="binding site" evidence="3">
    <location>
        <position position="217"/>
    </location>
    <ligand>
        <name>ATP</name>
        <dbReference type="ChEBI" id="CHEBI:30616"/>
    </ligand>
</feature>
<comment type="subcellular location">
    <subcellularLocation>
        <location evidence="1">Membrane</location>
        <topology evidence="1">Single-pass membrane protein</topology>
    </subcellularLocation>
</comment>
<feature type="region of interest" description="Disordered" evidence="4">
    <location>
        <begin position="464"/>
        <end position="483"/>
    </location>
</feature>
<reference evidence="7 8" key="1">
    <citation type="submission" date="2015-12" db="EMBL/GenBank/DDBJ databases">
        <title>The genome of Folsomia candida.</title>
        <authorList>
            <person name="Faddeeva A."/>
            <person name="Derks M.F."/>
            <person name="Anvar Y."/>
            <person name="Smit S."/>
            <person name="Van Straalen N."/>
            <person name="Roelofs D."/>
        </authorList>
    </citation>
    <scope>NUCLEOTIDE SEQUENCE [LARGE SCALE GENOMIC DNA]</scope>
    <source>
        <strain evidence="7 8">VU population</strain>
        <tissue evidence="7">Whole body</tissue>
    </source>
</reference>
<evidence type="ECO:0000256" key="3">
    <source>
        <dbReference type="PROSITE-ProRule" id="PRU10141"/>
    </source>
</evidence>
<evidence type="ECO:0000259" key="6">
    <source>
        <dbReference type="PROSITE" id="PS50011"/>
    </source>
</evidence>
<dbReference type="GO" id="GO:0004714">
    <property type="term" value="F:transmembrane receptor protein tyrosine kinase activity"/>
    <property type="evidence" value="ECO:0007669"/>
    <property type="project" value="UniProtKB-EC"/>
</dbReference>
<evidence type="ECO:0000256" key="4">
    <source>
        <dbReference type="SAM" id="MobiDB-lite"/>
    </source>
</evidence>
<dbReference type="AlphaFoldDB" id="A0A226DI84"/>
<feature type="transmembrane region" description="Helical" evidence="5">
    <location>
        <begin position="62"/>
        <end position="85"/>
    </location>
</feature>
<dbReference type="CDD" id="cd00192">
    <property type="entry name" value="PTKc"/>
    <property type="match status" value="1"/>
</dbReference>
<keyword evidence="5" id="KW-0472">Membrane</keyword>
<dbReference type="PANTHER" id="PTHR24416">
    <property type="entry name" value="TYROSINE-PROTEIN KINASE RECEPTOR"/>
    <property type="match status" value="1"/>
</dbReference>
<keyword evidence="7" id="KW-0675">Receptor</keyword>
<dbReference type="OrthoDB" id="3256376at2759"/>
<keyword evidence="7" id="KW-0808">Transferase</keyword>
<dbReference type="PROSITE" id="PS00107">
    <property type="entry name" value="PROTEIN_KINASE_ATP"/>
    <property type="match status" value="1"/>
</dbReference>
<dbReference type="GO" id="GO:0005524">
    <property type="term" value="F:ATP binding"/>
    <property type="evidence" value="ECO:0007669"/>
    <property type="project" value="UniProtKB-UniRule"/>
</dbReference>
<dbReference type="GO" id="GO:0007169">
    <property type="term" value="P:cell surface receptor protein tyrosine kinase signaling pathway"/>
    <property type="evidence" value="ECO:0007669"/>
    <property type="project" value="TreeGrafter"/>
</dbReference>
<dbReference type="PROSITE" id="PS00109">
    <property type="entry name" value="PROTEIN_KINASE_TYR"/>
    <property type="match status" value="1"/>
</dbReference>
<dbReference type="InterPro" id="IPR017441">
    <property type="entry name" value="Protein_kinase_ATP_BS"/>
</dbReference>
<keyword evidence="3" id="KW-0067">ATP-binding</keyword>
<dbReference type="InterPro" id="IPR000719">
    <property type="entry name" value="Prot_kinase_dom"/>
</dbReference>
<evidence type="ECO:0000256" key="2">
    <source>
        <dbReference type="ARBA" id="ARBA00051243"/>
    </source>
</evidence>
<feature type="transmembrane region" description="Helical" evidence="5">
    <location>
        <begin position="20"/>
        <end position="42"/>
    </location>
</feature>
<dbReference type="SUPFAM" id="SSF56112">
    <property type="entry name" value="Protein kinase-like (PK-like)"/>
    <property type="match status" value="1"/>
</dbReference>
<dbReference type="PRINTS" id="PR00109">
    <property type="entry name" value="TYRKINASE"/>
</dbReference>
<dbReference type="InterPro" id="IPR001245">
    <property type="entry name" value="Ser-Thr/Tyr_kinase_cat_dom"/>
</dbReference>
<gene>
    <name evidence="7" type="ORF">Fcan01_20997</name>
</gene>
<keyword evidence="7" id="KW-0418">Kinase</keyword>
<evidence type="ECO:0000313" key="8">
    <source>
        <dbReference type="Proteomes" id="UP000198287"/>
    </source>
</evidence>
<keyword evidence="8" id="KW-1185">Reference proteome</keyword>
<dbReference type="PROSITE" id="PS50011">
    <property type="entry name" value="PROTEIN_KINASE_DOM"/>
    <property type="match status" value="1"/>
</dbReference>
<organism evidence="7 8">
    <name type="scientific">Folsomia candida</name>
    <name type="common">Springtail</name>
    <dbReference type="NCBI Taxonomy" id="158441"/>
    <lineage>
        <taxon>Eukaryota</taxon>
        <taxon>Metazoa</taxon>
        <taxon>Ecdysozoa</taxon>
        <taxon>Arthropoda</taxon>
        <taxon>Hexapoda</taxon>
        <taxon>Collembola</taxon>
        <taxon>Entomobryomorpha</taxon>
        <taxon>Isotomoidea</taxon>
        <taxon>Isotomidae</taxon>
        <taxon>Proisotominae</taxon>
        <taxon>Folsomia</taxon>
    </lineage>
</organism>
<keyword evidence="5" id="KW-0812">Transmembrane</keyword>
<feature type="transmembrane region" description="Helical" evidence="5">
    <location>
        <begin position="97"/>
        <end position="122"/>
    </location>
</feature>
<keyword evidence="3" id="KW-0547">Nucleotide-binding</keyword>
<sequence length="505" mass="58816">MKLFTTLAILFQWGMKELCLVEAIVEIWLLVVETMALVAIAFQPKVLRNDYADAMWRYYARLLSWTFSYFYSTFCIVSSLKLYSYANQKNFRAYRHLLTISYIFYAICCLDLVLYTIFLGWINPATSIAFFGFLFYKVYFFWLAERFLKKFKKKGGDYHHDQGTIITKLDTISDRSLHIPRESLTPDYSTLLGEGVFGQVYKAFLHDGNRSEFVALKIPRHSTDFLPELKILARLRRHENIVHFIGSYTHSDELSLIFELCEEGNLQNFLRKHRNALLSYLEVQAFNKTLGVDAGGYICNKGVVLRYRLPELVRWSAETASGMEFISRRKIVHRDLSAKNVLLDKNLVAKISDFGLSRNLWDEKNYITRTMGPLPWRWMPPEALIRMEFSTLSDIWAYGVLLWEIFSLGRTPYGDRICNDKFLSGLQTGRVRLEKPHLASDSIISTGKILKGVKRARKTFMGTKSTKDSRRRIFPKPPRTTPTVKALKDRIRRDSRNFSGKYHNS</sequence>
<dbReference type="InterPro" id="IPR011009">
    <property type="entry name" value="Kinase-like_dom_sf"/>
</dbReference>
<protein>
    <submittedName>
        <fullName evidence="7">Tyrosine-protein kinase receptor Tie-2</fullName>
    </submittedName>
</protein>
<dbReference type="STRING" id="158441.A0A226DI84"/>
<dbReference type="InterPro" id="IPR008266">
    <property type="entry name" value="Tyr_kinase_AS"/>
</dbReference>
<dbReference type="Gene3D" id="1.10.510.10">
    <property type="entry name" value="Transferase(Phosphotransferase) domain 1"/>
    <property type="match status" value="1"/>
</dbReference>
<dbReference type="GO" id="GO:0043235">
    <property type="term" value="C:receptor complex"/>
    <property type="evidence" value="ECO:0007669"/>
    <property type="project" value="TreeGrafter"/>
</dbReference>
<evidence type="ECO:0000256" key="5">
    <source>
        <dbReference type="SAM" id="Phobius"/>
    </source>
</evidence>
<dbReference type="GO" id="GO:0005886">
    <property type="term" value="C:plasma membrane"/>
    <property type="evidence" value="ECO:0007669"/>
    <property type="project" value="TreeGrafter"/>
</dbReference>
<accession>A0A226DI84</accession>